<name>A0A443QI48_9ACAR</name>
<organism evidence="1 2">
    <name type="scientific">Dinothrombium tinctorium</name>
    <dbReference type="NCBI Taxonomy" id="1965070"/>
    <lineage>
        <taxon>Eukaryota</taxon>
        <taxon>Metazoa</taxon>
        <taxon>Ecdysozoa</taxon>
        <taxon>Arthropoda</taxon>
        <taxon>Chelicerata</taxon>
        <taxon>Arachnida</taxon>
        <taxon>Acari</taxon>
        <taxon>Acariformes</taxon>
        <taxon>Trombidiformes</taxon>
        <taxon>Prostigmata</taxon>
        <taxon>Anystina</taxon>
        <taxon>Parasitengona</taxon>
        <taxon>Trombidioidea</taxon>
        <taxon>Trombidiidae</taxon>
        <taxon>Dinothrombium</taxon>
    </lineage>
</organism>
<proteinExistence type="predicted"/>
<dbReference type="InterPro" id="IPR032675">
    <property type="entry name" value="LRR_dom_sf"/>
</dbReference>
<dbReference type="Proteomes" id="UP000285301">
    <property type="component" value="Unassembled WGS sequence"/>
</dbReference>
<dbReference type="PANTHER" id="PTHR13318">
    <property type="entry name" value="PARTNER OF PAIRED, ISOFORM B-RELATED"/>
    <property type="match status" value="1"/>
</dbReference>
<keyword evidence="2" id="KW-1185">Reference proteome</keyword>
<comment type="caution">
    <text evidence="1">The sequence shown here is derived from an EMBL/GenBank/DDBJ whole genome shotgun (WGS) entry which is preliminary data.</text>
</comment>
<dbReference type="GO" id="GO:0019005">
    <property type="term" value="C:SCF ubiquitin ligase complex"/>
    <property type="evidence" value="ECO:0007669"/>
    <property type="project" value="TreeGrafter"/>
</dbReference>
<dbReference type="GO" id="GO:0031146">
    <property type="term" value="P:SCF-dependent proteasomal ubiquitin-dependent protein catabolic process"/>
    <property type="evidence" value="ECO:0007669"/>
    <property type="project" value="TreeGrafter"/>
</dbReference>
<dbReference type="EMBL" id="NCKU01007371">
    <property type="protein sequence ID" value="RWS02685.1"/>
    <property type="molecule type" value="Genomic_DNA"/>
</dbReference>
<dbReference type="SUPFAM" id="SSF52047">
    <property type="entry name" value="RNI-like"/>
    <property type="match status" value="1"/>
</dbReference>
<dbReference type="OrthoDB" id="3134645at2759"/>
<gene>
    <name evidence="1" type="ORF">B4U79_14138</name>
</gene>
<protein>
    <submittedName>
        <fullName evidence="1">F-box/LRR-repeat protein 6-like protein</fullName>
    </submittedName>
</protein>
<evidence type="ECO:0000313" key="2">
    <source>
        <dbReference type="Proteomes" id="UP000285301"/>
    </source>
</evidence>
<sequence length="596" mass="67200">MEDGVKRNAAKGAFGVRKKRMLFSFSGELWSDEDSSDLEFRLSNEAESDSDRYFGEAKMDAQRAVASTSLPETVPVVDESVTRGERITLTLTKKRKRGRKANGDCGKSDYFVSKNSENKKRKMKVKYKRREPWEDMDTKILKREAVVNEMLGGNKHSLDLKPFLRPNPNEISHFLPNNVLSKVFEFVVEFDKRRAVHNLLSLCQVSETFRQLIISNSNLWKYIDLSEFSRSSIALDFVALCESSTLNKLEKLSIAGWTPSEAEIVLSAIIEYCSKTLKELVLRECRGIHAEKLQLIAEKCSALENIDLSRMSYSDFNAKPQAKYSKNLIETLSLKTFLSTCGLRLKQINLAENKINSFGSLTSVIMSHCPNLTLLDLSNIETLSTPLIDIDKLQTSCPLLEILRLANVTLKTSHLASHSFSYLEELSIPVQGETSGHSDAVIYALTKSAENLKLLDIRGSKFISPSCLVKIPAWNLQHLSISNCQRLCDPQLELILRKWRHSLIELDISLNNNEEAVNSSLGTICSEDNSPLKIVNLRGSAVSLSTLKKLFLCCKKLEFIDLQSCRSLPRGIKRAFFGNDLLKFKKDVLDGFYGVE</sequence>
<dbReference type="STRING" id="1965070.A0A443QI48"/>
<reference evidence="1 2" key="1">
    <citation type="journal article" date="2018" name="Gigascience">
        <title>Genomes of trombidid mites reveal novel predicted allergens and laterally-transferred genes associated with secondary metabolism.</title>
        <authorList>
            <person name="Dong X."/>
            <person name="Chaisiri K."/>
            <person name="Xia D."/>
            <person name="Armstrong S.D."/>
            <person name="Fang Y."/>
            <person name="Donnelly M.J."/>
            <person name="Kadowaki T."/>
            <person name="McGarry J.W."/>
            <person name="Darby A.C."/>
            <person name="Makepeace B.L."/>
        </authorList>
    </citation>
    <scope>NUCLEOTIDE SEQUENCE [LARGE SCALE GENOMIC DNA]</scope>
    <source>
        <strain evidence="1">UoL-WK</strain>
    </source>
</reference>
<evidence type="ECO:0000313" key="1">
    <source>
        <dbReference type="EMBL" id="RWS02685.1"/>
    </source>
</evidence>
<dbReference type="Gene3D" id="3.80.10.10">
    <property type="entry name" value="Ribonuclease Inhibitor"/>
    <property type="match status" value="2"/>
</dbReference>
<accession>A0A443QI48</accession>
<dbReference type="AlphaFoldDB" id="A0A443QI48"/>